<comment type="caution">
    <text evidence="2">The sequence shown here is derived from an EMBL/GenBank/DDBJ whole genome shotgun (WGS) entry which is preliminary data.</text>
</comment>
<dbReference type="Pfam" id="PF16976">
    <property type="entry name" value="RcpC"/>
    <property type="match status" value="1"/>
</dbReference>
<dbReference type="RefSeq" id="WP_109386803.1">
    <property type="nucleotide sequence ID" value="NZ_QETF01000003.1"/>
</dbReference>
<protein>
    <submittedName>
        <fullName evidence="2">Flp pilus assembly protein CpaB</fullName>
    </submittedName>
</protein>
<evidence type="ECO:0000313" key="2">
    <source>
        <dbReference type="EMBL" id="PWG17871.1"/>
    </source>
</evidence>
<feature type="domain" description="Flp pilus assembly protein RcpC/CpaB" evidence="1">
    <location>
        <begin position="124"/>
        <end position="231"/>
    </location>
</feature>
<evidence type="ECO:0000259" key="1">
    <source>
        <dbReference type="Pfam" id="PF16976"/>
    </source>
</evidence>
<dbReference type="EMBL" id="QETF01000003">
    <property type="protein sequence ID" value="PWG17871.1"/>
    <property type="molecule type" value="Genomic_DNA"/>
</dbReference>
<organism evidence="2 3">
    <name type="scientific">Salibaculum griseiflavum</name>
    <dbReference type="NCBI Taxonomy" id="1914409"/>
    <lineage>
        <taxon>Bacteria</taxon>
        <taxon>Pseudomonadati</taxon>
        <taxon>Pseudomonadota</taxon>
        <taxon>Alphaproteobacteria</taxon>
        <taxon>Rhodobacterales</taxon>
        <taxon>Roseobacteraceae</taxon>
        <taxon>Salibaculum</taxon>
    </lineage>
</organism>
<dbReference type="InterPro" id="IPR017592">
    <property type="entry name" value="Pilus_assmbl_Flp-typ_CpaB"/>
</dbReference>
<gene>
    <name evidence="2" type="primary">cpaB</name>
    <name evidence="2" type="ORF">DFK10_03900</name>
</gene>
<keyword evidence="3" id="KW-1185">Reference proteome</keyword>
<sequence>MRAVFGLVLIIGVGLAGAAIYMVQGYFEQQNAQLAAQRAAMAQNVPTVDVLAVNRTVEYGEQINPEDVVIIKHAEPFLPEGVFRTQEEFFPDGPEKLRVAVRQMEPNEPLMAIKVTAPGESAGINALLTPGMQAYAIDVNVRSAVSGFLRPGDRVDVYWTGQVNLGEMGGTNGVTTRLIQSGLTIVAVDQSTDSGRSSASDRVRTVTVEADSAQVAALATAQGSGELSLALVGDDAPSDLTSQIEVNQATLLGITPREAPEPVEQERVCTIRQNRGTEQIEVVIPCTN</sequence>
<dbReference type="Proteomes" id="UP000245293">
    <property type="component" value="Unassembled WGS sequence"/>
</dbReference>
<dbReference type="InterPro" id="IPR031571">
    <property type="entry name" value="RcpC_dom"/>
</dbReference>
<reference evidence="3" key="1">
    <citation type="submission" date="2018-05" db="EMBL/GenBank/DDBJ databases">
        <authorList>
            <person name="Du Z."/>
            <person name="Wang X."/>
        </authorList>
    </citation>
    <scope>NUCLEOTIDE SEQUENCE [LARGE SCALE GENOMIC DNA]</scope>
    <source>
        <strain evidence="3">WDS4C29</strain>
    </source>
</reference>
<dbReference type="NCBIfam" id="TIGR03177">
    <property type="entry name" value="pilus_cpaB"/>
    <property type="match status" value="1"/>
</dbReference>
<dbReference type="CDD" id="cd11614">
    <property type="entry name" value="SAF_CpaB_FlgA_like"/>
    <property type="match status" value="1"/>
</dbReference>
<proteinExistence type="predicted"/>
<name>A0A2V1P5T8_9RHOB</name>
<evidence type="ECO:0000313" key="3">
    <source>
        <dbReference type="Proteomes" id="UP000245293"/>
    </source>
</evidence>
<dbReference type="AlphaFoldDB" id="A0A2V1P5T8"/>
<accession>A0A2V1P5T8</accession>
<dbReference type="OrthoDB" id="163768at2"/>